<dbReference type="Gene3D" id="3.90.550.10">
    <property type="entry name" value="Spore Coat Polysaccharide Biosynthesis Protein SpsA, Chain A"/>
    <property type="match status" value="3"/>
</dbReference>
<keyword evidence="4" id="KW-1185">Reference proteome</keyword>
<dbReference type="Pfam" id="PF10111">
    <property type="entry name" value="Glyco_tranf_2_2"/>
    <property type="match status" value="2"/>
</dbReference>
<protein>
    <submittedName>
        <fullName evidence="3">Glycosyltransferase</fullName>
        <ecNumber evidence="3">2.4.-.-</ecNumber>
    </submittedName>
</protein>
<dbReference type="SUPFAM" id="SSF53448">
    <property type="entry name" value="Nucleotide-diphospho-sugar transferases"/>
    <property type="match status" value="3"/>
</dbReference>
<dbReference type="GO" id="GO:0016757">
    <property type="term" value="F:glycosyltransferase activity"/>
    <property type="evidence" value="ECO:0007669"/>
    <property type="project" value="UniProtKB-KW"/>
</dbReference>
<proteinExistence type="predicted"/>
<dbReference type="InterPro" id="IPR019290">
    <property type="entry name" value="GlycosylTrfase-like_prok"/>
</dbReference>
<feature type="domain" description="Glycosyltransferase 2-like prokaryotic type" evidence="2">
    <location>
        <begin position="662"/>
        <end position="875"/>
    </location>
</feature>
<keyword evidence="3" id="KW-0378">Hydrolase</keyword>
<feature type="domain" description="Glycosyltransferase 2-like" evidence="1">
    <location>
        <begin position="23"/>
        <end position="132"/>
    </location>
</feature>
<organism evidence="3 4">
    <name type="scientific">Phormidium yuhuli AB48</name>
    <dbReference type="NCBI Taxonomy" id="2940671"/>
    <lineage>
        <taxon>Bacteria</taxon>
        <taxon>Bacillati</taxon>
        <taxon>Cyanobacteriota</taxon>
        <taxon>Cyanophyceae</taxon>
        <taxon>Oscillatoriophycideae</taxon>
        <taxon>Oscillatoriales</taxon>
        <taxon>Oscillatoriaceae</taxon>
        <taxon>Phormidium</taxon>
        <taxon>Phormidium yuhuli</taxon>
    </lineage>
</organism>
<accession>A0ABY5ANC7</accession>
<evidence type="ECO:0000313" key="4">
    <source>
        <dbReference type="Proteomes" id="UP001056708"/>
    </source>
</evidence>
<sequence>MSLVSVICSQYPLNLADPKTRSSVESVLNSHYKNLELIAWRPESQESLGDWDDTRVRWLTPQDIRLGAAAALNEAVRQSHGDFIAWIEPGDIWSPDKLSQQVAALESAISEVAIAYSPVAGSGIPPYSPPQLDSSLPDYLRLHNIWETLSNPLVRREAISRIGGFDESGPLLGGWDFWLRLTQQTRAIALPTPLVTLKPATPLSWEEWSEFAAGSQRLLERYLREDDRPDFQHKVRHNLQKYQLAQGLRGSISPELRAALQLRLHHLWDEDLSCRHQGQLFLDTYQHLINPDRNSDANALGDRWLQQLQLTPNPVISVIIPAFNAEATLGETVESVLQQTFSDFELLIIDDGSSDRTPDISQSFRDYRLQYQRYENAGPATSRNRGAAIARGDYLSFIDADDRWTPDKLQQQWQALETHPDAAVAYSWTNYIDEAGHLIRTGSHLDVTSDSNGQPQATDVLAYLLLGDFLENGSNVLLRREAFERVEGFDPSLTVAHDWDLFLRLAARYFFICVPQAHIQYRLSKTSISSQIERQETYCKLALERAYESCPGALKNLKNQSFINLYYYLIYKALQSPIEAENCRLSLSFIQEIEKRQLRYSNLKIPYFQTYYDLLNRIKLICQIFQNHPTDQATKLCQEVGLSLDVSELLTYTKSKPYPAISVIIPAYNAESTIIETLESVFAQTFTDFEVIVIDDGSTDNTVAVIKELQDDRLKVFCYPNAGQGESRNRGACHATGEFFAFLDSDDLWRADKLESQYQAIINWTPPVDAEAVYQTRQPAVSYSWVDWVDISGKFIQRGCDYTTNGYVYPQLLLSDFIAGGSNAMIWRGAFYQLRGFNPDFPPAEDRDMWLRLAERFHFVAVEKPLLRYRQVPTSQSANVTRMERSQLRVLEAAFERAPTCPPFVERPELLRPYRNQTYANSYKYLTFKALDGEIDPQQGHLAIQLFKTVLDNEPELWQERWFVFKLWLRILATAFLPPAWTQKLLQRFPTFPTLHSQLLSYTKMGVAAEEAGV</sequence>
<evidence type="ECO:0000259" key="2">
    <source>
        <dbReference type="Pfam" id="PF10111"/>
    </source>
</evidence>
<dbReference type="CDD" id="cd00761">
    <property type="entry name" value="Glyco_tranf_GTA_type"/>
    <property type="match status" value="1"/>
</dbReference>
<gene>
    <name evidence="3" type="ORF">NEA10_15770</name>
</gene>
<dbReference type="InterPro" id="IPR050834">
    <property type="entry name" value="Glycosyltransf_2"/>
</dbReference>
<feature type="domain" description="Glycosyltransferase 2-like prokaryotic type" evidence="2">
    <location>
        <begin position="317"/>
        <end position="572"/>
    </location>
</feature>
<dbReference type="EC" id="2.4.-.-" evidence="3"/>
<evidence type="ECO:0000313" key="3">
    <source>
        <dbReference type="EMBL" id="USR90291.1"/>
    </source>
</evidence>
<dbReference type="PANTHER" id="PTHR43685">
    <property type="entry name" value="GLYCOSYLTRANSFERASE"/>
    <property type="match status" value="1"/>
</dbReference>
<name>A0ABY5ANC7_9CYAN</name>
<dbReference type="Proteomes" id="UP001056708">
    <property type="component" value="Chromosome"/>
</dbReference>
<dbReference type="PANTHER" id="PTHR43685:SF2">
    <property type="entry name" value="GLYCOSYLTRANSFERASE 2-LIKE DOMAIN-CONTAINING PROTEIN"/>
    <property type="match status" value="1"/>
</dbReference>
<keyword evidence="3" id="KW-0808">Transferase</keyword>
<dbReference type="RefSeq" id="WP_252662276.1">
    <property type="nucleotide sequence ID" value="NZ_CP098611.1"/>
</dbReference>
<dbReference type="InterPro" id="IPR001173">
    <property type="entry name" value="Glyco_trans_2-like"/>
</dbReference>
<dbReference type="Pfam" id="PF00535">
    <property type="entry name" value="Glycos_transf_2"/>
    <property type="match status" value="1"/>
</dbReference>
<evidence type="ECO:0000259" key="1">
    <source>
        <dbReference type="Pfam" id="PF00535"/>
    </source>
</evidence>
<dbReference type="EMBL" id="CP098611">
    <property type="protein sequence ID" value="USR90291.1"/>
    <property type="molecule type" value="Genomic_DNA"/>
</dbReference>
<keyword evidence="3" id="KW-0328">Glycosyltransferase</keyword>
<reference evidence="3" key="1">
    <citation type="submission" date="2022-06" db="EMBL/GenBank/DDBJ databases">
        <title>Genome sequence of Phormidium yuhuli AB48 isolated from an industrial photobioreactor environment.</title>
        <authorList>
            <person name="Qiu Y."/>
            <person name="Noonan A.J.C."/>
            <person name="Dofher K."/>
            <person name="Koch M."/>
            <person name="Kieft B."/>
            <person name="Lin X."/>
            <person name="Ziels R.M."/>
            <person name="Hallam S.J."/>
        </authorList>
    </citation>
    <scope>NUCLEOTIDE SEQUENCE</scope>
    <source>
        <strain evidence="3">AB48</strain>
    </source>
</reference>
<dbReference type="InterPro" id="IPR029044">
    <property type="entry name" value="Nucleotide-diphossugar_trans"/>
</dbReference>
<dbReference type="GO" id="GO:0016787">
    <property type="term" value="F:hydrolase activity"/>
    <property type="evidence" value="ECO:0007669"/>
    <property type="project" value="UniProtKB-KW"/>
</dbReference>